<feature type="repeat" description="TPR" evidence="8">
    <location>
        <begin position="363"/>
        <end position="396"/>
    </location>
</feature>
<evidence type="ECO:0000259" key="9">
    <source>
        <dbReference type="Pfam" id="PF13844"/>
    </source>
</evidence>
<dbReference type="Pfam" id="PF13432">
    <property type="entry name" value="TPR_16"/>
    <property type="match status" value="3"/>
</dbReference>
<feature type="repeat" description="TPR" evidence="8">
    <location>
        <begin position="482"/>
        <end position="515"/>
    </location>
</feature>
<feature type="repeat" description="TPR" evidence="8">
    <location>
        <begin position="448"/>
        <end position="481"/>
    </location>
</feature>
<evidence type="ECO:0000256" key="7">
    <source>
        <dbReference type="ARBA" id="ARBA00022803"/>
    </source>
</evidence>
<dbReference type="Pfam" id="PF13578">
    <property type="entry name" value="Methyltransf_24"/>
    <property type="match status" value="1"/>
</dbReference>
<evidence type="ECO:0000313" key="10">
    <source>
        <dbReference type="EMBL" id="MEP0863823.1"/>
    </source>
</evidence>
<dbReference type="PROSITE" id="PS50005">
    <property type="entry name" value="TPR"/>
    <property type="match status" value="6"/>
</dbReference>
<evidence type="ECO:0000313" key="11">
    <source>
        <dbReference type="Proteomes" id="UP001442494"/>
    </source>
</evidence>
<dbReference type="Gene3D" id="1.25.40.10">
    <property type="entry name" value="Tetratricopeptide repeat domain"/>
    <property type="match status" value="3"/>
</dbReference>
<evidence type="ECO:0000256" key="3">
    <source>
        <dbReference type="ARBA" id="ARBA00011970"/>
    </source>
</evidence>
<evidence type="ECO:0000256" key="8">
    <source>
        <dbReference type="PROSITE-ProRule" id="PRU00339"/>
    </source>
</evidence>
<evidence type="ECO:0000256" key="2">
    <source>
        <dbReference type="ARBA" id="ARBA00005386"/>
    </source>
</evidence>
<feature type="domain" description="O-GlcNAc transferase C-terminal" evidence="9">
    <location>
        <begin position="650"/>
        <end position="797"/>
    </location>
</feature>
<feature type="repeat" description="TPR" evidence="8">
    <location>
        <begin position="397"/>
        <end position="430"/>
    </location>
</feature>
<evidence type="ECO:0000256" key="4">
    <source>
        <dbReference type="ARBA" id="ARBA00022676"/>
    </source>
</evidence>
<dbReference type="PROSITE" id="PS50293">
    <property type="entry name" value="TPR_REGION"/>
    <property type="match status" value="3"/>
</dbReference>
<name>A0ABV0JK59_9CYAN</name>
<keyword evidence="7 8" id="KW-0802">TPR repeat</keyword>
<dbReference type="Pfam" id="PF13181">
    <property type="entry name" value="TPR_8"/>
    <property type="match status" value="1"/>
</dbReference>
<dbReference type="SMART" id="SM00028">
    <property type="entry name" value="TPR"/>
    <property type="match status" value="7"/>
</dbReference>
<feature type="repeat" description="TPR" evidence="8">
    <location>
        <begin position="329"/>
        <end position="362"/>
    </location>
</feature>
<sequence>MDYQRFIDQLPNLYENWGEDSVRPKSERFQQALDQVQGMTTANVMQLLNFAVECMEPNEIYCEVGSYQGSTLIGALLNHSEQMAYAVDNFAEFDPAGENLEKLIDNLFKFNLQDQVYFCNQDFEEFLLELREIKPEEKIGVYLYDGAHDYRSQLLGLLLIKPFLAEKALIIVDDSNWGTVRQANWDFMAANPECQLLLDLRTTGAHYPTFSPTFWNGLQILSWDVDKSYNYPSSTLLEMRQRHVVKAIYNLQTLEQNEEALDAVYRDAITLHSQRQFAAAEKKYGEFLLWRDSDAQAWLNLGIIYYETERYQQAVGFLLKSLDIDSSKAQAYYILGLCLEKINQNTQAISAYKDAIALEPHLIEAYNNLGNLLTQAGEIEQAQAVYVQAIAANPSHFGSYLNLGNLLMQQNLLTQAIEAYQTALSLKPNDTDILNNLQIALTAQANPAEFLLNLGNKFYESGKYEEAIEQYRRLVELQAGEPELYFNLSECFRHLNRVEEAINTLQEGLFIHPTAGKLHFYLIKILQENAGIKEAISSAEMASRLLPNEYVFKIFNNLILPTVYNTPEEISFYRQRFTQGLQNLIQQTSLETPEDKKNVLAGIGSVTNFHLAYQAHNDLELQRQYGNLVHQIMAANYPRWVEPLSMPPLKDNKKIRVGYVSGFLHSWSGTFLSTGYLRHCDKENFEVYCYYTGNEPDAITKIFQKYSDVFHHIPHNLEAVCEQIIADKIHILVFPEIGMDAPTMPLAGLRLAPVQCVVWGHPVTTGLPTIDYFLSSDLMEPDNGQEHYSETLIRLPNIGVSYPKSDISGLTKRRADFYLRDNAVVYLSSQAPYKYLPQHDYIFAEIARRVPQAQFMFLRAGIPQQRLQRAFAAVGLNSEDYCIFSPVLPRNEYFMLLSASDVYLDTLDWSGGNTTLDAITCNLPVVTCPGEFMRGRHSYGILRMLGVTETIAQTEAEYIDIAVKLGLDPVWRRDVAEKIKARHDYLYDDKTCVAGLEDFYKQVVQKGLSQT</sequence>
<dbReference type="SUPFAM" id="SSF53756">
    <property type="entry name" value="UDP-Glycosyltransferase/glycogen phosphorylase"/>
    <property type="match status" value="1"/>
</dbReference>
<dbReference type="Gene3D" id="3.40.50.11380">
    <property type="match status" value="1"/>
</dbReference>
<feature type="repeat" description="TPR" evidence="8">
    <location>
        <begin position="295"/>
        <end position="328"/>
    </location>
</feature>
<dbReference type="EMBL" id="JAMPKK010000007">
    <property type="protein sequence ID" value="MEP0863823.1"/>
    <property type="molecule type" value="Genomic_DNA"/>
</dbReference>
<keyword evidence="11" id="KW-1185">Reference proteome</keyword>
<comment type="similarity">
    <text evidence="2">Belongs to the glycosyltransferase 41 family. O-GlcNAc transferase subfamily.</text>
</comment>
<feature type="domain" description="O-GlcNAc transferase C-terminal" evidence="9">
    <location>
        <begin position="812"/>
        <end position="982"/>
    </location>
</feature>
<gene>
    <name evidence="10" type="ORF">NDI37_05005</name>
</gene>
<protein>
    <recommendedName>
        <fullName evidence="3">protein O-GlcNAc transferase</fullName>
        <ecNumber evidence="3">2.4.1.255</ecNumber>
    </recommendedName>
</protein>
<accession>A0ABV0JK59</accession>
<dbReference type="InterPro" id="IPR011990">
    <property type="entry name" value="TPR-like_helical_dom_sf"/>
</dbReference>
<dbReference type="Gene3D" id="3.40.50.2000">
    <property type="entry name" value="Glycogen Phosphorylase B"/>
    <property type="match status" value="1"/>
</dbReference>
<evidence type="ECO:0000256" key="6">
    <source>
        <dbReference type="ARBA" id="ARBA00022737"/>
    </source>
</evidence>
<dbReference type="SUPFAM" id="SSF48452">
    <property type="entry name" value="TPR-like"/>
    <property type="match status" value="2"/>
</dbReference>
<keyword evidence="5" id="KW-0808">Transferase</keyword>
<keyword evidence="4" id="KW-0328">Glycosyltransferase</keyword>
<dbReference type="InterPro" id="IPR037919">
    <property type="entry name" value="OGT"/>
</dbReference>
<keyword evidence="6" id="KW-0677">Repeat</keyword>
<organism evidence="10 11">
    <name type="scientific">Funiculus sociatus GB2-A5</name>
    <dbReference type="NCBI Taxonomy" id="2933946"/>
    <lineage>
        <taxon>Bacteria</taxon>
        <taxon>Bacillati</taxon>
        <taxon>Cyanobacteriota</taxon>
        <taxon>Cyanophyceae</taxon>
        <taxon>Coleofasciculales</taxon>
        <taxon>Coleofasciculaceae</taxon>
        <taxon>Funiculus</taxon>
    </lineage>
</organism>
<dbReference type="PANTHER" id="PTHR44366">
    <property type="entry name" value="UDP-N-ACETYLGLUCOSAMINE--PEPTIDE N-ACETYLGLUCOSAMINYLTRANSFERASE 110 KDA SUBUNIT"/>
    <property type="match status" value="1"/>
</dbReference>
<comment type="pathway">
    <text evidence="1">Protein modification; protein glycosylation.</text>
</comment>
<dbReference type="Proteomes" id="UP001442494">
    <property type="component" value="Unassembled WGS sequence"/>
</dbReference>
<proteinExistence type="inferred from homology"/>
<dbReference type="RefSeq" id="WP_190417399.1">
    <property type="nucleotide sequence ID" value="NZ_JAMPKK010000007.1"/>
</dbReference>
<dbReference type="Pfam" id="PF13844">
    <property type="entry name" value="Glyco_transf_41"/>
    <property type="match status" value="2"/>
</dbReference>
<dbReference type="EC" id="2.4.1.255" evidence="3"/>
<reference evidence="10 11" key="1">
    <citation type="submission" date="2022-04" db="EMBL/GenBank/DDBJ databases">
        <title>Positive selection, recombination, and allopatry shape intraspecific diversity of widespread and dominant cyanobacteria.</title>
        <authorList>
            <person name="Wei J."/>
            <person name="Shu W."/>
            <person name="Hu C."/>
        </authorList>
    </citation>
    <scope>NUCLEOTIDE SEQUENCE [LARGE SCALE GENOMIC DNA]</scope>
    <source>
        <strain evidence="10 11">GB2-A5</strain>
    </source>
</reference>
<dbReference type="InterPro" id="IPR019734">
    <property type="entry name" value="TPR_rpt"/>
</dbReference>
<comment type="caution">
    <text evidence="10">The sequence shown here is derived from an EMBL/GenBank/DDBJ whole genome shotgun (WGS) entry which is preliminary data.</text>
</comment>
<dbReference type="InterPro" id="IPR029489">
    <property type="entry name" value="OGT/SEC/SPY_C"/>
</dbReference>
<dbReference type="SUPFAM" id="SSF53335">
    <property type="entry name" value="S-adenosyl-L-methionine-dependent methyltransferases"/>
    <property type="match status" value="1"/>
</dbReference>
<dbReference type="PANTHER" id="PTHR44366:SF1">
    <property type="entry name" value="UDP-N-ACETYLGLUCOSAMINE--PEPTIDE N-ACETYLGLUCOSAMINYLTRANSFERASE 110 KDA SUBUNIT"/>
    <property type="match status" value="1"/>
</dbReference>
<dbReference type="InterPro" id="IPR029063">
    <property type="entry name" value="SAM-dependent_MTases_sf"/>
</dbReference>
<evidence type="ECO:0000256" key="1">
    <source>
        <dbReference type="ARBA" id="ARBA00004922"/>
    </source>
</evidence>
<evidence type="ECO:0000256" key="5">
    <source>
        <dbReference type="ARBA" id="ARBA00022679"/>
    </source>
</evidence>
<dbReference type="Gene3D" id="3.40.50.150">
    <property type="entry name" value="Vaccinia Virus protein VP39"/>
    <property type="match status" value="1"/>
</dbReference>